<dbReference type="Pfam" id="PF05036">
    <property type="entry name" value="SPOR"/>
    <property type="match status" value="1"/>
</dbReference>
<dbReference type="InterPro" id="IPR007730">
    <property type="entry name" value="SPOR-like_dom"/>
</dbReference>
<reference evidence="4 5" key="1">
    <citation type="submission" date="2024-08" db="EMBL/GenBank/DDBJ databases">
        <authorList>
            <person name="Ishaq N."/>
        </authorList>
    </citation>
    <scope>NUCLEOTIDE SEQUENCE [LARGE SCALE GENOMIC DNA]</scope>
    <source>
        <strain evidence="4 5">DSM 18651</strain>
    </source>
</reference>
<dbReference type="Proteomes" id="UP001569428">
    <property type="component" value="Unassembled WGS sequence"/>
</dbReference>
<proteinExistence type="predicted"/>
<accession>A0ABV4NWZ2</accession>
<evidence type="ECO:0000259" key="3">
    <source>
        <dbReference type="PROSITE" id="PS51724"/>
    </source>
</evidence>
<evidence type="ECO:0000256" key="2">
    <source>
        <dbReference type="SAM" id="Phobius"/>
    </source>
</evidence>
<evidence type="ECO:0000256" key="1">
    <source>
        <dbReference type="SAM" id="MobiDB-lite"/>
    </source>
</evidence>
<comment type="caution">
    <text evidence="4">The sequence shown here is derived from an EMBL/GenBank/DDBJ whole genome shotgun (WGS) entry which is preliminary data.</text>
</comment>
<dbReference type="InterPro" id="IPR036680">
    <property type="entry name" value="SPOR-like_sf"/>
</dbReference>
<keyword evidence="2" id="KW-0472">Membrane</keyword>
<keyword evidence="5" id="KW-1185">Reference proteome</keyword>
<organism evidence="4 5">
    <name type="scientific">Microbulbifer epialgicus</name>
    <dbReference type="NCBI Taxonomy" id="393907"/>
    <lineage>
        <taxon>Bacteria</taxon>
        <taxon>Pseudomonadati</taxon>
        <taxon>Pseudomonadota</taxon>
        <taxon>Gammaproteobacteria</taxon>
        <taxon>Cellvibrionales</taxon>
        <taxon>Microbulbiferaceae</taxon>
        <taxon>Microbulbifer</taxon>
    </lineage>
</organism>
<dbReference type="EMBL" id="JBGMEK010000010">
    <property type="protein sequence ID" value="MFA0810638.1"/>
    <property type="molecule type" value="Genomic_DNA"/>
</dbReference>
<keyword evidence="2" id="KW-0812">Transmembrane</keyword>
<evidence type="ECO:0000313" key="4">
    <source>
        <dbReference type="EMBL" id="MFA0810638.1"/>
    </source>
</evidence>
<dbReference type="Gene3D" id="3.30.70.1070">
    <property type="entry name" value="Sporulation related repeat"/>
    <property type="match status" value="1"/>
</dbReference>
<dbReference type="RefSeq" id="WP_371838211.1">
    <property type="nucleotide sequence ID" value="NZ_JBGMEK010000010.1"/>
</dbReference>
<dbReference type="InterPro" id="IPR052521">
    <property type="entry name" value="Cell_div_SPOR-domain"/>
</dbReference>
<dbReference type="PROSITE" id="PS51724">
    <property type="entry name" value="SPOR"/>
    <property type="match status" value="1"/>
</dbReference>
<gene>
    <name evidence="4" type="ORF">ACCI49_06870</name>
</gene>
<sequence>MENCEDKSPRRGRLNDGFKQRIVGALVLAALAVIFLPSLLDRESSGYISEVSQIPAEPDIRPIEIAKPEPVADVVPAPAPGEAFQPDVPEQFSNPKAATVIEEVTATAGGVQDDNTVPESVPDRSAPQKGSSALVDAQGLPVAWVVQVASYRDASRADQLRMRLMDEGYRAYTRAVETNKGRYVRVFVGPNVEKAEAQALKSKLDALLEAQTLVLRFKA</sequence>
<feature type="transmembrane region" description="Helical" evidence="2">
    <location>
        <begin position="21"/>
        <end position="40"/>
    </location>
</feature>
<keyword evidence="2" id="KW-1133">Transmembrane helix</keyword>
<evidence type="ECO:0000313" key="5">
    <source>
        <dbReference type="Proteomes" id="UP001569428"/>
    </source>
</evidence>
<feature type="domain" description="SPOR" evidence="3">
    <location>
        <begin position="138"/>
        <end position="217"/>
    </location>
</feature>
<protein>
    <submittedName>
        <fullName evidence="4">SPOR domain-containing protein</fullName>
    </submittedName>
</protein>
<feature type="region of interest" description="Disordered" evidence="1">
    <location>
        <begin position="107"/>
        <end position="133"/>
    </location>
</feature>
<dbReference type="PANTHER" id="PTHR38687:SF1">
    <property type="entry name" value="CELL DIVISION PROTEIN DEDD"/>
    <property type="match status" value="1"/>
</dbReference>
<name>A0ABV4NWZ2_9GAMM</name>
<dbReference type="SUPFAM" id="SSF110997">
    <property type="entry name" value="Sporulation related repeat"/>
    <property type="match status" value="1"/>
</dbReference>
<dbReference type="PANTHER" id="PTHR38687">
    <property type="entry name" value="CELL DIVISION PROTEIN DEDD-RELATED"/>
    <property type="match status" value="1"/>
</dbReference>